<dbReference type="Gene3D" id="1.10.4030.10">
    <property type="entry name" value="Porin chaperone SurA, peptide-binding domain"/>
    <property type="match status" value="1"/>
</dbReference>
<comment type="subcellular location">
    <subcellularLocation>
        <location evidence="7">Periplasm</location>
    </subcellularLocation>
    <text evidence="7">Is capable of associating with the outer membrane.</text>
</comment>
<dbReference type="RefSeq" id="WP_036558695.1">
    <property type="nucleotide sequence ID" value="NZ_JRNI01000018.1"/>
</dbReference>
<keyword evidence="4 7" id="KW-0697">Rotamase</keyword>
<protein>
    <recommendedName>
        <fullName evidence="7">Chaperone SurA</fullName>
    </recommendedName>
    <alternativeName>
        <fullName evidence="7">Peptidyl-prolyl cis-trans isomerase SurA</fullName>
        <shortName evidence="7">PPIase SurA</shortName>
        <ecNumber evidence="7">5.2.1.8</ecNumber>
    </alternativeName>
    <alternativeName>
        <fullName evidence="7">Rotamase SurA</fullName>
    </alternativeName>
</protein>
<keyword evidence="3 7" id="KW-0574">Periplasm</keyword>
<evidence type="ECO:0000259" key="8">
    <source>
        <dbReference type="PROSITE" id="PS50198"/>
    </source>
</evidence>
<dbReference type="GO" id="GO:0003755">
    <property type="term" value="F:peptidyl-prolyl cis-trans isomerase activity"/>
    <property type="evidence" value="ECO:0007669"/>
    <property type="project" value="UniProtKB-UniRule"/>
</dbReference>
<evidence type="ECO:0000256" key="1">
    <source>
        <dbReference type="ARBA" id="ARBA00022729"/>
    </source>
</evidence>
<evidence type="ECO:0000256" key="4">
    <source>
        <dbReference type="ARBA" id="ARBA00023110"/>
    </source>
</evidence>
<dbReference type="InterPro" id="IPR015391">
    <property type="entry name" value="SurA_N"/>
</dbReference>
<dbReference type="OrthoDB" id="14196at2"/>
<dbReference type="Pfam" id="PF00639">
    <property type="entry name" value="Rotamase"/>
    <property type="match status" value="2"/>
</dbReference>
<keyword evidence="5 7" id="KW-0143">Chaperone</keyword>
<name>A0A095Z8H8_9BURK</name>
<evidence type="ECO:0000256" key="3">
    <source>
        <dbReference type="ARBA" id="ARBA00022764"/>
    </source>
</evidence>
<dbReference type="SUPFAM" id="SSF54534">
    <property type="entry name" value="FKBP-like"/>
    <property type="match status" value="2"/>
</dbReference>
<dbReference type="InterPro" id="IPR050280">
    <property type="entry name" value="OMP_Chaperone_SurA"/>
</dbReference>
<dbReference type="SUPFAM" id="SSF109998">
    <property type="entry name" value="Triger factor/SurA peptide-binding domain-like"/>
    <property type="match status" value="1"/>
</dbReference>
<dbReference type="Gene3D" id="3.10.50.40">
    <property type="match status" value="2"/>
</dbReference>
<dbReference type="EC" id="5.2.1.8" evidence="7"/>
<keyword evidence="6 7" id="KW-0413">Isomerase</keyword>
<dbReference type="GO" id="GO:0006457">
    <property type="term" value="P:protein folding"/>
    <property type="evidence" value="ECO:0007669"/>
    <property type="project" value="UniProtKB-UniRule"/>
</dbReference>
<dbReference type="HAMAP" id="MF_01183">
    <property type="entry name" value="Chaperone_SurA"/>
    <property type="match status" value="1"/>
</dbReference>
<keyword evidence="1 7" id="KW-0732">Signal</keyword>
<dbReference type="GO" id="GO:0030288">
    <property type="term" value="C:outer membrane-bounded periplasmic space"/>
    <property type="evidence" value="ECO:0007669"/>
    <property type="project" value="InterPro"/>
</dbReference>
<evidence type="ECO:0000256" key="7">
    <source>
        <dbReference type="HAMAP-Rule" id="MF_01183"/>
    </source>
</evidence>
<dbReference type="EMBL" id="JRNI01000018">
    <property type="protein sequence ID" value="KGF30948.1"/>
    <property type="molecule type" value="Genomic_DNA"/>
</dbReference>
<dbReference type="InterPro" id="IPR046357">
    <property type="entry name" value="PPIase_dom_sf"/>
</dbReference>
<dbReference type="Proteomes" id="UP000029629">
    <property type="component" value="Unassembled WGS sequence"/>
</dbReference>
<dbReference type="Pfam" id="PF09312">
    <property type="entry name" value="SurA_N"/>
    <property type="match status" value="1"/>
</dbReference>
<evidence type="ECO:0000256" key="5">
    <source>
        <dbReference type="ARBA" id="ARBA00023186"/>
    </source>
</evidence>
<dbReference type="PANTHER" id="PTHR47637">
    <property type="entry name" value="CHAPERONE SURA"/>
    <property type="match status" value="1"/>
</dbReference>
<organism evidence="9 10">
    <name type="scientific">Oligella urethralis DNF00040</name>
    <dbReference type="NCBI Taxonomy" id="1401065"/>
    <lineage>
        <taxon>Bacteria</taxon>
        <taxon>Pseudomonadati</taxon>
        <taxon>Pseudomonadota</taxon>
        <taxon>Betaproteobacteria</taxon>
        <taxon>Burkholderiales</taxon>
        <taxon>Alcaligenaceae</taxon>
        <taxon>Oligella</taxon>
    </lineage>
</organism>
<dbReference type="GO" id="GO:0042277">
    <property type="term" value="F:peptide binding"/>
    <property type="evidence" value="ECO:0007669"/>
    <property type="project" value="InterPro"/>
</dbReference>
<evidence type="ECO:0000313" key="9">
    <source>
        <dbReference type="EMBL" id="KGF30948.1"/>
    </source>
</evidence>
<dbReference type="GO" id="GO:0051082">
    <property type="term" value="F:unfolded protein binding"/>
    <property type="evidence" value="ECO:0007669"/>
    <property type="project" value="UniProtKB-UniRule"/>
</dbReference>
<comment type="catalytic activity">
    <reaction evidence="7">
        <text>[protein]-peptidylproline (omega=180) = [protein]-peptidylproline (omega=0)</text>
        <dbReference type="Rhea" id="RHEA:16237"/>
        <dbReference type="Rhea" id="RHEA-COMP:10747"/>
        <dbReference type="Rhea" id="RHEA-COMP:10748"/>
        <dbReference type="ChEBI" id="CHEBI:83833"/>
        <dbReference type="ChEBI" id="CHEBI:83834"/>
        <dbReference type="EC" id="5.2.1.8"/>
    </reaction>
</comment>
<feature type="domain" description="PpiC" evidence="8">
    <location>
        <begin position="206"/>
        <end position="307"/>
    </location>
</feature>
<feature type="domain" description="PpiC" evidence="8">
    <location>
        <begin position="347"/>
        <end position="445"/>
    </location>
</feature>
<dbReference type="eggNOG" id="COG0760">
    <property type="taxonomic scope" value="Bacteria"/>
</dbReference>
<dbReference type="PANTHER" id="PTHR47637:SF1">
    <property type="entry name" value="CHAPERONE SURA"/>
    <property type="match status" value="1"/>
</dbReference>
<evidence type="ECO:0000256" key="2">
    <source>
        <dbReference type="ARBA" id="ARBA00022737"/>
    </source>
</evidence>
<comment type="function">
    <text evidence="7">Chaperone involved in the correct folding and assembly of outer membrane proteins. Recognizes specific patterns of aromatic residues and the orientation of their side chains, which are found more frequently in integral outer membrane proteins. May act in both early periplasmic and late outer membrane-associated steps of protein maturation.</text>
</comment>
<dbReference type="InterPro" id="IPR000297">
    <property type="entry name" value="PPIase_PpiC"/>
</dbReference>
<sequence precursor="true">MRKHVTLRQLALKALPLMLLALPMTLVQAQTKGARAAQQGQFADGIAAIVGTEVITMRQLQERMAANRVAGNDRRAQDQVLQGMIDELLVEDEAQRLGLQISDGRMQQVIAEIAANNNMTPEQLREAARQHGIDWTTYVEGLRNQVLLDEVRGQILMSRIHVTPADVEAYIKQNPTGVSPNYRPQVIQPEAPPPEKRIVVEQSFEPKAIAFQHIYIRVPDNSSEEVVEAARKRANEALQKIRGGTSFEAVAREYSNAPEAAEGGNLGIRLFEDWPKLFVDQTRNVRDGRVSGVFRAPNGFHILKVVERRGLIHERQREVVVQAPRPAPIVVHDPRVQAAQQEGPVEVTDSHVRHILIRRTPIMTDEQAHERILQVQQAIQGGMSFSEAAEKYSDDSSAPIGGDIGWITPGQADPAFEKAADSLQIGQISEPVRSSFGWHLIEVMERRTEDKQASIRKSLANEAIFEERAAAVLEDWIEQLRGRTFIDNRLEQKRNR</sequence>
<proteinExistence type="inferred from homology"/>
<dbReference type="AlphaFoldDB" id="A0A095Z8H8"/>
<feature type="signal peptide" evidence="7">
    <location>
        <begin position="1"/>
        <end position="29"/>
    </location>
</feature>
<keyword evidence="2 7" id="KW-0677">Repeat</keyword>
<keyword evidence="10" id="KW-1185">Reference proteome</keyword>
<comment type="caution">
    <text evidence="9">The sequence shown here is derived from an EMBL/GenBank/DDBJ whole genome shotgun (WGS) entry which is preliminary data.</text>
</comment>
<evidence type="ECO:0000256" key="6">
    <source>
        <dbReference type="ARBA" id="ARBA00023235"/>
    </source>
</evidence>
<dbReference type="InterPro" id="IPR023034">
    <property type="entry name" value="PPIase_SurA"/>
</dbReference>
<dbReference type="InterPro" id="IPR027304">
    <property type="entry name" value="Trigger_fact/SurA_dom_sf"/>
</dbReference>
<feature type="chain" id="PRO_5008983275" description="Chaperone SurA" evidence="7">
    <location>
        <begin position="30"/>
        <end position="496"/>
    </location>
</feature>
<accession>A0A095Z8H8</accession>
<evidence type="ECO:0000313" key="10">
    <source>
        <dbReference type="Proteomes" id="UP000029629"/>
    </source>
</evidence>
<dbReference type="PROSITE" id="PS01096">
    <property type="entry name" value="PPIC_PPIASE_1"/>
    <property type="match status" value="1"/>
</dbReference>
<dbReference type="InterPro" id="IPR023058">
    <property type="entry name" value="PPIase_PpiC_CS"/>
</dbReference>
<comment type="domain">
    <text evidence="7">The PPIase activity resides only in the second parvulin domain. The N-terminal region and the C-terminal tail are necessary and sufficient for the chaperone activity of SurA. The PPIase activity is dispensable for SurA to function as a chaperone. The N-terminal region and the C-terminal tail are also required for porin recognition.</text>
</comment>
<gene>
    <name evidence="7" type="primary">surA</name>
    <name evidence="9" type="ORF">HMPREF2130_04935</name>
</gene>
<reference evidence="9 10" key="1">
    <citation type="submission" date="2014-07" db="EMBL/GenBank/DDBJ databases">
        <authorList>
            <person name="McCorrison J."/>
            <person name="Sanka R."/>
            <person name="Torralba M."/>
            <person name="Gillis M."/>
            <person name="Haft D.H."/>
            <person name="Methe B."/>
            <person name="Sutton G."/>
            <person name="Nelson K.E."/>
        </authorList>
    </citation>
    <scope>NUCLEOTIDE SEQUENCE [LARGE SCALE GENOMIC DNA]</scope>
    <source>
        <strain evidence="9 10">DNF00040</strain>
    </source>
</reference>
<dbReference type="GO" id="GO:0050821">
    <property type="term" value="P:protein stabilization"/>
    <property type="evidence" value="ECO:0007669"/>
    <property type="project" value="InterPro"/>
</dbReference>
<dbReference type="GO" id="GO:0043165">
    <property type="term" value="P:Gram-negative-bacterium-type cell outer membrane assembly"/>
    <property type="evidence" value="ECO:0007669"/>
    <property type="project" value="InterPro"/>
</dbReference>
<dbReference type="PROSITE" id="PS50198">
    <property type="entry name" value="PPIC_PPIASE_2"/>
    <property type="match status" value="2"/>
</dbReference>